<evidence type="ECO:0000313" key="3">
    <source>
        <dbReference type="EMBL" id="KAH8996624.1"/>
    </source>
</evidence>
<feature type="transmembrane region" description="Helical" evidence="2">
    <location>
        <begin position="192"/>
        <end position="214"/>
    </location>
</feature>
<comment type="caution">
    <text evidence="3">The sequence shown here is derived from an EMBL/GenBank/DDBJ whole genome shotgun (WGS) entry which is preliminary data.</text>
</comment>
<organism evidence="3 4">
    <name type="scientific">Lactarius akahatsu</name>
    <dbReference type="NCBI Taxonomy" id="416441"/>
    <lineage>
        <taxon>Eukaryota</taxon>
        <taxon>Fungi</taxon>
        <taxon>Dikarya</taxon>
        <taxon>Basidiomycota</taxon>
        <taxon>Agaricomycotina</taxon>
        <taxon>Agaricomycetes</taxon>
        <taxon>Russulales</taxon>
        <taxon>Russulaceae</taxon>
        <taxon>Lactarius</taxon>
    </lineage>
</organism>
<feature type="transmembrane region" description="Helical" evidence="2">
    <location>
        <begin position="290"/>
        <end position="309"/>
    </location>
</feature>
<name>A0AAD4QAJ9_9AGAM</name>
<protein>
    <submittedName>
        <fullName evidence="3">Uncharacterized protein</fullName>
    </submittedName>
</protein>
<feature type="transmembrane region" description="Helical" evidence="2">
    <location>
        <begin position="153"/>
        <end position="172"/>
    </location>
</feature>
<evidence type="ECO:0000313" key="4">
    <source>
        <dbReference type="Proteomes" id="UP001201163"/>
    </source>
</evidence>
<accession>A0AAD4QAJ9</accession>
<keyword evidence="4" id="KW-1185">Reference proteome</keyword>
<dbReference type="Proteomes" id="UP001201163">
    <property type="component" value="Unassembled WGS sequence"/>
</dbReference>
<keyword evidence="2" id="KW-0472">Membrane</keyword>
<feature type="region of interest" description="Disordered" evidence="1">
    <location>
        <begin position="82"/>
        <end position="109"/>
    </location>
</feature>
<feature type="compositionally biased region" description="Polar residues" evidence="1">
    <location>
        <begin position="89"/>
        <end position="101"/>
    </location>
</feature>
<dbReference type="AlphaFoldDB" id="A0AAD4QAJ9"/>
<dbReference type="EMBL" id="JAKELL010000008">
    <property type="protein sequence ID" value="KAH8996624.1"/>
    <property type="molecule type" value="Genomic_DNA"/>
</dbReference>
<keyword evidence="2" id="KW-1133">Transmembrane helix</keyword>
<keyword evidence="2" id="KW-0812">Transmembrane</keyword>
<proteinExistence type="predicted"/>
<gene>
    <name evidence="3" type="ORF">EDB92DRAFT_1508014</name>
</gene>
<sequence length="375" mass="41240">MTSVGQPSRWVQLILKENIRKSETQLERTTPLPSIRILGSSDARHYKERSVVLTPYSLSSSMDEHALGSGYISSSSYARRKAQAPTLRYHSSTQPHPQPSQGDLGGPLHSEYSQIRARLGHPLPVHRTGMYTHPEAKTPIKHLQKEMEGHKTLLDTINALIAVGAFIAGVQAQLISVTYGSNDNALGKATNWFGFVGLTLDLIGTSASVVRALLLQQTIRRSHRLVVRLPGQIDGARHEMREQQERHAADALGYRPCPPSRGNWGVHPFRERIRGILPNINVEGIGRVPVVSLAGGGLFLLVSMVLFAGASQPHAVWVSCASIAMGTLFWSIIPTTNPRKRSRAALYEYIEETSEHYPPVNPPVFPVPQRSNSGT</sequence>
<evidence type="ECO:0000256" key="2">
    <source>
        <dbReference type="SAM" id="Phobius"/>
    </source>
</evidence>
<evidence type="ECO:0000256" key="1">
    <source>
        <dbReference type="SAM" id="MobiDB-lite"/>
    </source>
</evidence>
<feature type="transmembrane region" description="Helical" evidence="2">
    <location>
        <begin position="315"/>
        <end position="333"/>
    </location>
</feature>
<reference evidence="3" key="1">
    <citation type="submission" date="2022-01" db="EMBL/GenBank/DDBJ databases">
        <title>Comparative genomics reveals a dynamic genome evolution in the ectomycorrhizal milk-cap (Lactarius) mushrooms.</title>
        <authorList>
            <consortium name="DOE Joint Genome Institute"/>
            <person name="Lebreton A."/>
            <person name="Tang N."/>
            <person name="Kuo A."/>
            <person name="LaButti K."/>
            <person name="Drula E."/>
            <person name="Barry K."/>
            <person name="Clum A."/>
            <person name="Lipzen A."/>
            <person name="Mousain D."/>
            <person name="Ng V."/>
            <person name="Wang R."/>
            <person name="Wang X."/>
            <person name="Dai Y."/>
            <person name="Henrissat B."/>
            <person name="Grigoriev I.V."/>
            <person name="Guerin-Laguette A."/>
            <person name="Yu F."/>
            <person name="Martin F.M."/>
        </authorList>
    </citation>
    <scope>NUCLEOTIDE SEQUENCE</scope>
    <source>
        <strain evidence="3">QP</strain>
    </source>
</reference>